<protein>
    <recommendedName>
        <fullName evidence="4">Bacterial surface antigen (D15) domain-containing protein</fullName>
    </recommendedName>
</protein>
<comment type="caution">
    <text evidence="5">The sequence shown here is derived from an EMBL/GenBank/DDBJ whole genome shotgun (WGS) entry which is preliminary data.</text>
</comment>
<evidence type="ECO:0000256" key="1">
    <source>
        <dbReference type="ARBA" id="ARBA00004370"/>
    </source>
</evidence>
<keyword evidence="2" id="KW-0472">Membrane</keyword>
<organism evidence="5 6">
    <name type="scientific">Pedobacter psychroterrae</name>
    <dbReference type="NCBI Taxonomy" id="2530453"/>
    <lineage>
        <taxon>Bacteria</taxon>
        <taxon>Pseudomonadati</taxon>
        <taxon>Bacteroidota</taxon>
        <taxon>Sphingobacteriia</taxon>
        <taxon>Sphingobacteriales</taxon>
        <taxon>Sphingobacteriaceae</taxon>
        <taxon>Pedobacter</taxon>
    </lineage>
</organism>
<feature type="chain" id="PRO_5020558580" description="Bacterial surface antigen (D15) domain-containing protein" evidence="3">
    <location>
        <begin position="23"/>
        <end position="865"/>
    </location>
</feature>
<dbReference type="Gene3D" id="2.40.160.50">
    <property type="entry name" value="membrane protein fhac: a member of the omp85/tpsb transporter family"/>
    <property type="match status" value="1"/>
</dbReference>
<sequence length="865" mass="98433">MNPLKSLLSLCLMIFLVNIAAAQKVVPGDSVTVAAGPEYDKVGGFHRFFLGESYRKIWATPVKMRVIDLKTEKGGLKIVKLGGGMQTRSLRLVDPTGKEWALRTIQKYPERGLPEKLRPTIAKDIVQDQVSTNHPYAALIVPILADALAIPNAKPEIVYIADDAGLGEYRKDFSNAAYLLEPRSPFEEETDNTLKVQRKIQEDNDTKADQKLTLRSRLLDFVLGDWDRHEDNWRWLAKKEKGETTYIPVPRDRDKVFYKTSGVFPWVLNHQWLKSHLQPYSETIRDVNHWNFNERYFDRYFLNELSEQDWRAEITFVQSKLSNEVISSAFKKIPDTIFKLSGAELIRNVTSRRDKLEGLAIQYYRFLSINVDVPASDKKEFFEVINKENGDVGIKVYNINKEGKNGRLVYSRTFSPDVTKEVRLYGMAGEDVFNVEGNSVSKIKLRMIGGADPDKFDITPGITNKPFIYDRADEANSLPSRAEARLRLAKDTAVNYFNKNAFLYDRSGILFNINYNIDQGLQLAGGYLIEKQGFRKEPYASKHEFWANYSTGRQSFILDYLADFKKAVGNNDLTVHANLLGPNNLSNFFGLGNNTEFIDLDLDDDEEELLDREEGISYYRNRYDYLNIDVKLSRKLSNRLKLEGGVLASYYTSSYDGNDERFFNNYNAANPGEQIFDDKYYGGLVAGWTFDSRDNVAIPTKGLYWKTSFIAQQRIDQTSDRYGSLFSDFRFYINPSKGGLTIANRIGAGTTVGSPAFFQRMQLGGVNSLRGFNSKRFTGTSMAYHNMDLRLKLFNFTSYLVPGTVGMIGFNDIGRVWEKGESSGRWHHGYGGGLYVMPGEVILVQASVGFSKEATMPYFSIGFNF</sequence>
<name>A0A4R0NB35_9SPHI</name>
<comment type="subcellular location">
    <subcellularLocation>
        <location evidence="1">Membrane</location>
    </subcellularLocation>
</comment>
<evidence type="ECO:0000256" key="3">
    <source>
        <dbReference type="SAM" id="SignalP"/>
    </source>
</evidence>
<proteinExistence type="predicted"/>
<dbReference type="AlphaFoldDB" id="A0A4R0NB35"/>
<dbReference type="RefSeq" id="WP_131597871.1">
    <property type="nucleotide sequence ID" value="NZ_SJSL01000009.1"/>
</dbReference>
<dbReference type="OrthoDB" id="333971at2"/>
<keyword evidence="3" id="KW-0732">Signal</keyword>
<reference evidence="5 6" key="1">
    <citation type="submission" date="2019-02" db="EMBL/GenBank/DDBJ databases">
        <title>Pedobacter sp. RP-1-14 sp. nov., isolated from Arctic soil.</title>
        <authorList>
            <person name="Dahal R.H."/>
        </authorList>
    </citation>
    <scope>NUCLEOTIDE SEQUENCE [LARGE SCALE GENOMIC DNA]</scope>
    <source>
        <strain evidence="5 6">RP-1-14</strain>
    </source>
</reference>
<dbReference type="InterPro" id="IPR000184">
    <property type="entry name" value="Bac_surfAg_D15"/>
</dbReference>
<dbReference type="Proteomes" id="UP000293347">
    <property type="component" value="Unassembled WGS sequence"/>
</dbReference>
<evidence type="ECO:0000256" key="2">
    <source>
        <dbReference type="ARBA" id="ARBA00023136"/>
    </source>
</evidence>
<evidence type="ECO:0000313" key="6">
    <source>
        <dbReference type="Proteomes" id="UP000293347"/>
    </source>
</evidence>
<dbReference type="EMBL" id="SJSL01000009">
    <property type="protein sequence ID" value="TCC97365.1"/>
    <property type="molecule type" value="Genomic_DNA"/>
</dbReference>
<accession>A0A4R0NB35</accession>
<feature type="domain" description="Bacterial surface antigen (D15)" evidence="4">
    <location>
        <begin position="616"/>
        <end position="834"/>
    </location>
</feature>
<keyword evidence="6" id="KW-1185">Reference proteome</keyword>
<dbReference type="Pfam" id="PF01103">
    <property type="entry name" value="Omp85"/>
    <property type="match status" value="1"/>
</dbReference>
<feature type="signal peptide" evidence="3">
    <location>
        <begin position="1"/>
        <end position="22"/>
    </location>
</feature>
<gene>
    <name evidence="5" type="ORF">EZ437_19965</name>
</gene>
<evidence type="ECO:0000313" key="5">
    <source>
        <dbReference type="EMBL" id="TCC97365.1"/>
    </source>
</evidence>
<evidence type="ECO:0000259" key="4">
    <source>
        <dbReference type="Pfam" id="PF01103"/>
    </source>
</evidence>
<dbReference type="GO" id="GO:0019867">
    <property type="term" value="C:outer membrane"/>
    <property type="evidence" value="ECO:0007669"/>
    <property type="project" value="InterPro"/>
</dbReference>